<protein>
    <submittedName>
        <fullName evidence="1">Uncharacterized protein</fullName>
    </submittedName>
</protein>
<dbReference type="Proteomes" id="UP000245626">
    <property type="component" value="Unassembled WGS sequence"/>
</dbReference>
<gene>
    <name evidence="1" type="ORF">IE53DRAFT_391007</name>
</gene>
<proteinExistence type="predicted"/>
<evidence type="ECO:0000313" key="2">
    <source>
        <dbReference type="Proteomes" id="UP000245626"/>
    </source>
</evidence>
<name>A0ACD0NLZ1_9BASI</name>
<reference evidence="1 2" key="1">
    <citation type="journal article" date="2018" name="Mol. Biol. Evol.">
        <title>Broad Genomic Sampling Reveals a Smut Pathogenic Ancestry of the Fungal Clade Ustilaginomycotina.</title>
        <authorList>
            <person name="Kijpornyongpan T."/>
            <person name="Mondo S.J."/>
            <person name="Barry K."/>
            <person name="Sandor L."/>
            <person name="Lee J."/>
            <person name="Lipzen A."/>
            <person name="Pangilinan J."/>
            <person name="LaButti K."/>
            <person name="Hainaut M."/>
            <person name="Henrissat B."/>
            <person name="Grigoriev I.V."/>
            <person name="Spatafora J.W."/>
            <person name="Aime M.C."/>
        </authorList>
    </citation>
    <scope>NUCLEOTIDE SEQUENCE [LARGE SCALE GENOMIC DNA]</scope>
    <source>
        <strain evidence="1 2">SA 807</strain>
    </source>
</reference>
<sequence length="60" mass="6855">MCSPAVVPHPFPMEKKRRRKNNNDDDKAFNLTYPLSSFFFFLSLALPLCTVRGGLPPRSE</sequence>
<dbReference type="EMBL" id="KZ820678">
    <property type="protein sequence ID" value="PWN46840.1"/>
    <property type="molecule type" value="Genomic_DNA"/>
</dbReference>
<evidence type="ECO:0000313" key="1">
    <source>
        <dbReference type="EMBL" id="PWN46840.1"/>
    </source>
</evidence>
<organism evidence="1 2">
    <name type="scientific">Violaceomyces palustris</name>
    <dbReference type="NCBI Taxonomy" id="1673888"/>
    <lineage>
        <taxon>Eukaryota</taxon>
        <taxon>Fungi</taxon>
        <taxon>Dikarya</taxon>
        <taxon>Basidiomycota</taxon>
        <taxon>Ustilaginomycotina</taxon>
        <taxon>Ustilaginomycetes</taxon>
        <taxon>Violaceomycetales</taxon>
        <taxon>Violaceomycetaceae</taxon>
        <taxon>Violaceomyces</taxon>
    </lineage>
</organism>
<accession>A0ACD0NLZ1</accession>
<keyword evidence="2" id="KW-1185">Reference proteome</keyword>